<keyword evidence="3" id="KW-0804">Transcription</keyword>
<dbReference type="PANTHER" id="PTHR45614:SF285">
    <property type="entry name" value="TRANSCRIPTION FACTOR MYB98"/>
    <property type="match status" value="1"/>
</dbReference>
<accession>A0A6A4QE09</accession>
<protein>
    <submittedName>
        <fullName evidence="8">Putative transcription factor MYB-HB-like family</fullName>
    </submittedName>
</protein>
<dbReference type="InterPro" id="IPR009057">
    <property type="entry name" value="Homeodomain-like_sf"/>
</dbReference>
<evidence type="ECO:0000256" key="1">
    <source>
        <dbReference type="ARBA" id="ARBA00004123"/>
    </source>
</evidence>
<name>A0A6A4QE09_LUPAL</name>
<proteinExistence type="predicted"/>
<dbReference type="PANTHER" id="PTHR45614">
    <property type="entry name" value="MYB PROTEIN-RELATED"/>
    <property type="match status" value="1"/>
</dbReference>
<feature type="domain" description="Myb-like" evidence="6">
    <location>
        <begin position="206"/>
        <end position="257"/>
    </location>
</feature>
<evidence type="ECO:0000256" key="2">
    <source>
        <dbReference type="ARBA" id="ARBA00022737"/>
    </source>
</evidence>
<dbReference type="Pfam" id="PF00249">
    <property type="entry name" value="Myb_DNA-binding"/>
    <property type="match status" value="1"/>
</dbReference>
<dbReference type="AlphaFoldDB" id="A0A6A4QE09"/>
<evidence type="ECO:0000256" key="3">
    <source>
        <dbReference type="ARBA" id="ARBA00023015"/>
    </source>
</evidence>
<dbReference type="PROSITE" id="PS50090">
    <property type="entry name" value="MYB_LIKE"/>
    <property type="match status" value="1"/>
</dbReference>
<reference evidence="9" key="1">
    <citation type="journal article" date="2020" name="Nat. Commun.">
        <title>Genome sequence of the cluster root forming white lupin.</title>
        <authorList>
            <person name="Hufnagel B."/>
            <person name="Marques A."/>
            <person name="Soriano A."/>
            <person name="Marques L."/>
            <person name="Divol F."/>
            <person name="Doumas P."/>
            <person name="Sallet E."/>
            <person name="Mancinotti D."/>
            <person name="Carrere S."/>
            <person name="Marande W."/>
            <person name="Arribat S."/>
            <person name="Keller J."/>
            <person name="Huneau C."/>
            <person name="Blein T."/>
            <person name="Aime D."/>
            <person name="Laguerre M."/>
            <person name="Taylor J."/>
            <person name="Schubert V."/>
            <person name="Nelson M."/>
            <person name="Geu-Flores F."/>
            <person name="Crespi M."/>
            <person name="Gallardo-Guerrero K."/>
            <person name="Delaux P.-M."/>
            <person name="Salse J."/>
            <person name="Berges H."/>
            <person name="Guyot R."/>
            <person name="Gouzy J."/>
            <person name="Peret B."/>
        </authorList>
    </citation>
    <scope>NUCLEOTIDE SEQUENCE [LARGE SCALE GENOMIC DNA]</scope>
    <source>
        <strain evidence="9">cv. Amiga</strain>
    </source>
</reference>
<dbReference type="GO" id="GO:0005634">
    <property type="term" value="C:nucleus"/>
    <property type="evidence" value="ECO:0007669"/>
    <property type="project" value="UniProtKB-SubCell"/>
</dbReference>
<gene>
    <name evidence="8" type="ORF">Lalb_Chr06g0168871</name>
</gene>
<keyword evidence="9" id="KW-1185">Reference proteome</keyword>
<evidence type="ECO:0000259" key="6">
    <source>
        <dbReference type="PROSITE" id="PS50090"/>
    </source>
</evidence>
<dbReference type="Gene3D" id="1.10.10.60">
    <property type="entry name" value="Homeodomain-like"/>
    <property type="match status" value="1"/>
</dbReference>
<dbReference type="GO" id="GO:0000978">
    <property type="term" value="F:RNA polymerase II cis-regulatory region sequence-specific DNA binding"/>
    <property type="evidence" value="ECO:0007669"/>
    <property type="project" value="TreeGrafter"/>
</dbReference>
<keyword evidence="2" id="KW-0677">Repeat</keyword>
<organism evidence="8 9">
    <name type="scientific">Lupinus albus</name>
    <name type="common">White lupine</name>
    <name type="synonym">Lupinus termis</name>
    <dbReference type="NCBI Taxonomy" id="3870"/>
    <lineage>
        <taxon>Eukaryota</taxon>
        <taxon>Viridiplantae</taxon>
        <taxon>Streptophyta</taxon>
        <taxon>Embryophyta</taxon>
        <taxon>Tracheophyta</taxon>
        <taxon>Spermatophyta</taxon>
        <taxon>Magnoliopsida</taxon>
        <taxon>eudicotyledons</taxon>
        <taxon>Gunneridae</taxon>
        <taxon>Pentapetalae</taxon>
        <taxon>rosids</taxon>
        <taxon>fabids</taxon>
        <taxon>Fabales</taxon>
        <taxon>Fabaceae</taxon>
        <taxon>Papilionoideae</taxon>
        <taxon>50 kb inversion clade</taxon>
        <taxon>genistoids sensu lato</taxon>
        <taxon>core genistoids</taxon>
        <taxon>Genisteae</taxon>
        <taxon>Lupinus</taxon>
    </lineage>
</organism>
<feature type="domain" description="HTH myb-type" evidence="7">
    <location>
        <begin position="208"/>
        <end position="261"/>
    </location>
</feature>
<dbReference type="OrthoDB" id="2143914at2759"/>
<keyword evidence="3" id="KW-0805">Transcription regulation</keyword>
<dbReference type="SUPFAM" id="SSF46689">
    <property type="entry name" value="Homeodomain-like"/>
    <property type="match status" value="1"/>
</dbReference>
<dbReference type="FunFam" id="1.10.10.60:FF:000010">
    <property type="entry name" value="Transcriptional activator Myb isoform A"/>
    <property type="match status" value="1"/>
</dbReference>
<dbReference type="GO" id="GO:0000981">
    <property type="term" value="F:DNA-binding transcription factor activity, RNA polymerase II-specific"/>
    <property type="evidence" value="ECO:0007669"/>
    <property type="project" value="TreeGrafter"/>
</dbReference>
<dbReference type="Proteomes" id="UP000447434">
    <property type="component" value="Chromosome 6"/>
</dbReference>
<evidence type="ECO:0000256" key="5">
    <source>
        <dbReference type="ARBA" id="ARBA00023242"/>
    </source>
</evidence>
<dbReference type="InterPro" id="IPR017930">
    <property type="entry name" value="Myb_dom"/>
</dbReference>
<dbReference type="InterPro" id="IPR001005">
    <property type="entry name" value="SANT/Myb"/>
</dbReference>
<evidence type="ECO:0000259" key="7">
    <source>
        <dbReference type="PROSITE" id="PS51294"/>
    </source>
</evidence>
<dbReference type="PROSITE" id="PS51294">
    <property type="entry name" value="HTH_MYB"/>
    <property type="match status" value="1"/>
</dbReference>
<keyword evidence="5" id="KW-0539">Nucleus</keyword>
<dbReference type="EMBL" id="WOCE01000006">
    <property type="protein sequence ID" value="KAE9612050.1"/>
    <property type="molecule type" value="Genomic_DNA"/>
</dbReference>
<keyword evidence="4" id="KW-0238">DNA-binding</keyword>
<sequence>MDFDPSFLYQLSDISMIFPEHTRNSEIPIMVPLQQTSTLVPPPPKNIYFYSQDNFHHSQSNHPFNGEYHDPCFVKKSPSSSSINPLSMIQTLSLGNSCSNWSHKNLVNPNYPIGFAPSNEKMEVSQEYLINNCNRFLDIPQEIPILYDAISQPLMGLSLASPHDAYAPVGVNPRLQDELSHIARAENVHQDTNHKIVVGDNKEQKITNKVKGKWTPDEDRILVESVRRFGLKKWSRIAKMLNGRVGKQCRERWFNHLRPNIRVISFSFLISY</sequence>
<comment type="subcellular location">
    <subcellularLocation>
        <location evidence="1">Nucleus</location>
    </subcellularLocation>
</comment>
<evidence type="ECO:0000256" key="4">
    <source>
        <dbReference type="ARBA" id="ARBA00023125"/>
    </source>
</evidence>
<dbReference type="SMART" id="SM00717">
    <property type="entry name" value="SANT"/>
    <property type="match status" value="1"/>
</dbReference>
<comment type="caution">
    <text evidence="8">The sequence shown here is derived from an EMBL/GenBank/DDBJ whole genome shotgun (WGS) entry which is preliminary data.</text>
</comment>
<dbReference type="CDD" id="cd00167">
    <property type="entry name" value="SANT"/>
    <property type="match status" value="1"/>
</dbReference>
<evidence type="ECO:0000313" key="9">
    <source>
        <dbReference type="Proteomes" id="UP000447434"/>
    </source>
</evidence>
<dbReference type="InterPro" id="IPR050560">
    <property type="entry name" value="MYB_TF"/>
</dbReference>
<evidence type="ECO:0000313" key="8">
    <source>
        <dbReference type="EMBL" id="KAE9612050.1"/>
    </source>
</evidence>